<accession>A0A9N9E9P7</accession>
<dbReference type="GO" id="GO:0004586">
    <property type="term" value="F:ornithine decarboxylase activity"/>
    <property type="evidence" value="ECO:0007669"/>
    <property type="project" value="UniProtKB-EC"/>
</dbReference>
<dbReference type="InterPro" id="IPR000183">
    <property type="entry name" value="Orn/DAP/Arg_de-COase"/>
</dbReference>
<evidence type="ECO:0000313" key="12">
    <source>
        <dbReference type="Proteomes" id="UP000789570"/>
    </source>
</evidence>
<dbReference type="PANTHER" id="PTHR11482:SF6">
    <property type="entry name" value="ORNITHINE DECARBOXYLASE 1-RELATED"/>
    <property type="match status" value="1"/>
</dbReference>
<keyword evidence="3 9" id="KW-0663">Pyridoxal phosphate</keyword>
<dbReference type="EC" id="4.1.1.17" evidence="6"/>
<dbReference type="PANTHER" id="PTHR11482">
    <property type="entry name" value="ARGININE/DIAMINOPIMELATE/ORNITHINE DECARBOXYLASE"/>
    <property type="match status" value="1"/>
</dbReference>
<evidence type="ECO:0000259" key="10">
    <source>
        <dbReference type="Pfam" id="PF02784"/>
    </source>
</evidence>
<evidence type="ECO:0000256" key="5">
    <source>
        <dbReference type="ARBA" id="ARBA00034115"/>
    </source>
</evidence>
<evidence type="ECO:0000256" key="9">
    <source>
        <dbReference type="PIRSR" id="PIRSR600183-50"/>
    </source>
</evidence>
<comment type="catalytic activity">
    <reaction evidence="8">
        <text>L-ornithine + H(+) = putrescine + CO2</text>
        <dbReference type="Rhea" id="RHEA:22964"/>
        <dbReference type="ChEBI" id="CHEBI:15378"/>
        <dbReference type="ChEBI" id="CHEBI:16526"/>
        <dbReference type="ChEBI" id="CHEBI:46911"/>
        <dbReference type="ChEBI" id="CHEBI:326268"/>
        <dbReference type="EC" id="4.1.1.17"/>
    </reaction>
</comment>
<dbReference type="FunFam" id="3.20.20.10:FF:000005">
    <property type="entry name" value="Ornithine decarboxylase"/>
    <property type="match status" value="1"/>
</dbReference>
<evidence type="ECO:0000256" key="6">
    <source>
        <dbReference type="ARBA" id="ARBA00034138"/>
    </source>
</evidence>
<dbReference type="PRINTS" id="PR01182">
    <property type="entry name" value="ORNDCRBXLASE"/>
</dbReference>
<feature type="modified residue" description="N6-(pyridoxal phosphate)lysine" evidence="9">
    <location>
        <position position="146"/>
    </location>
</feature>
<dbReference type="Pfam" id="PF02784">
    <property type="entry name" value="Orn_Arg_deC_N"/>
    <property type="match status" value="1"/>
</dbReference>
<reference evidence="11" key="1">
    <citation type="submission" date="2021-06" db="EMBL/GenBank/DDBJ databases">
        <authorList>
            <person name="Kallberg Y."/>
            <person name="Tangrot J."/>
            <person name="Rosling A."/>
        </authorList>
    </citation>
    <scope>NUCLEOTIDE SEQUENCE</scope>
    <source>
        <strain evidence="11">UK204</strain>
    </source>
</reference>
<gene>
    <name evidence="11" type="ORF">FCALED_LOCUS11749</name>
</gene>
<comment type="caution">
    <text evidence="11">The sequence shown here is derived from an EMBL/GenBank/DDBJ whole genome shotgun (WGS) entry which is preliminary data.</text>
</comment>
<dbReference type="SUPFAM" id="SSF51419">
    <property type="entry name" value="PLP-binding barrel"/>
    <property type="match status" value="1"/>
</dbReference>
<sequence length="515" mass="57892">GHLPGKSAILVLLEKSQWFLLDHRNYLNSQRYYNMKRFDHCKYSNSSIATNIEGQSENIENGQFHSELSKDQIVIKDKSIQKNGMPPISTLPVEEILKSYLTTLDLDNCETESDNAFFVADLGEIYRQHLRWKTNLPRVEPFYAVKCNTDLTLLRLLAALGTGFDCASKSEIKTILDMGIDPSKIIYANPCKQSSFIRFAAEHDVKMMTFDNAEELRKIKRFFPNAQLVIRILTDDSKALIKLGTKFGASLNNTGFLLQTARDLGLSVIGVSFHVGSGCYDENAYIDAIHRARFVFDQATELGFNFNLLDVGGGFSFSHKSDDGISFEKIAALLGPAIDKYFPPNIRVIAEPGRYYAAPAFTIATHIIAKRTVRRDIEEEYIPNMNADQNDVSPTGDDHPAFMYYINDGLYGAFNCILYDHQLVTPKVLMKGGNFLFGETLDEPEYSCFIWGPTCDSIDCITKNGSLPELLPGDWLYFEEMGAYTIAAATKFNGFKQSKIIYTTTEPHVLDALSL</sequence>
<evidence type="ECO:0000256" key="2">
    <source>
        <dbReference type="ARBA" id="ARBA00008872"/>
    </source>
</evidence>
<evidence type="ECO:0000256" key="4">
    <source>
        <dbReference type="ARBA" id="ARBA00023239"/>
    </source>
</evidence>
<dbReference type="CDD" id="cd00622">
    <property type="entry name" value="PLPDE_III_ODC"/>
    <property type="match status" value="1"/>
</dbReference>
<dbReference type="GO" id="GO:0033387">
    <property type="term" value="P:putrescine biosynthetic process from arginine, via ornithine"/>
    <property type="evidence" value="ECO:0007669"/>
    <property type="project" value="TreeGrafter"/>
</dbReference>
<comment type="pathway">
    <text evidence="5">Amine and polyamine biosynthesis; putrescine biosynthesis via L-ornithine pathway; putrescine from L-ornithine: step 1/1.</text>
</comment>
<evidence type="ECO:0000256" key="3">
    <source>
        <dbReference type="ARBA" id="ARBA00022898"/>
    </source>
</evidence>
<proteinExistence type="inferred from homology"/>
<evidence type="ECO:0000256" key="1">
    <source>
        <dbReference type="ARBA" id="ARBA00001933"/>
    </source>
</evidence>
<comment type="similarity">
    <text evidence="2">Belongs to the Orn/Lys/Arg decarboxylase class-II family.</text>
</comment>
<dbReference type="PRINTS" id="PR01179">
    <property type="entry name" value="ODADCRBXLASE"/>
</dbReference>
<dbReference type="InterPro" id="IPR002433">
    <property type="entry name" value="Orn_de-COase"/>
</dbReference>
<protein>
    <recommendedName>
        <fullName evidence="6">ornithine decarboxylase</fullName>
        <ecNumber evidence="6">4.1.1.17</ecNumber>
    </recommendedName>
</protein>
<organism evidence="11 12">
    <name type="scientific">Funneliformis caledonium</name>
    <dbReference type="NCBI Taxonomy" id="1117310"/>
    <lineage>
        <taxon>Eukaryota</taxon>
        <taxon>Fungi</taxon>
        <taxon>Fungi incertae sedis</taxon>
        <taxon>Mucoromycota</taxon>
        <taxon>Glomeromycotina</taxon>
        <taxon>Glomeromycetes</taxon>
        <taxon>Glomerales</taxon>
        <taxon>Glomeraceae</taxon>
        <taxon>Funneliformis</taxon>
    </lineage>
</organism>
<dbReference type="AlphaFoldDB" id="A0A9N9E9P7"/>
<keyword evidence="12" id="KW-1185">Reference proteome</keyword>
<dbReference type="SUPFAM" id="SSF50621">
    <property type="entry name" value="Alanine racemase C-terminal domain-like"/>
    <property type="match status" value="1"/>
</dbReference>
<dbReference type="PROSITE" id="PS00878">
    <property type="entry name" value="ODR_DC_2_1"/>
    <property type="match status" value="1"/>
</dbReference>
<evidence type="ECO:0000256" key="8">
    <source>
        <dbReference type="ARBA" id="ARBA00049127"/>
    </source>
</evidence>
<dbReference type="InterPro" id="IPR022644">
    <property type="entry name" value="De-COase2_N"/>
</dbReference>
<dbReference type="InterPro" id="IPR009006">
    <property type="entry name" value="Ala_racemase/Decarboxylase_C"/>
</dbReference>
<evidence type="ECO:0000256" key="7">
    <source>
        <dbReference type="ARBA" id="ARBA00046672"/>
    </source>
</evidence>
<feature type="active site" description="Proton donor" evidence="9">
    <location>
        <position position="455"/>
    </location>
</feature>
<dbReference type="Gene3D" id="3.20.20.10">
    <property type="entry name" value="Alanine racemase"/>
    <property type="match status" value="1"/>
</dbReference>
<comment type="subunit">
    <text evidence="7">Homodimer. Only the dimer is catalytically active, as the active sites are constructed of residues from both monomers.</text>
</comment>
<keyword evidence="4" id="KW-0456">Lyase</keyword>
<feature type="non-terminal residue" evidence="11">
    <location>
        <position position="515"/>
    </location>
</feature>
<comment type="cofactor">
    <cofactor evidence="1 9">
        <name>pyridoxal 5'-phosphate</name>
        <dbReference type="ChEBI" id="CHEBI:597326"/>
    </cofactor>
</comment>
<evidence type="ECO:0000313" key="11">
    <source>
        <dbReference type="EMBL" id="CAG8665412.1"/>
    </source>
</evidence>
<feature type="domain" description="Orn/DAP/Arg decarboxylase 2 N-terminal" evidence="10">
    <location>
        <begin position="122"/>
        <end position="358"/>
    </location>
</feature>
<dbReference type="EMBL" id="CAJVPQ010005185">
    <property type="protein sequence ID" value="CAG8665412.1"/>
    <property type="molecule type" value="Genomic_DNA"/>
</dbReference>
<dbReference type="InterPro" id="IPR022653">
    <property type="entry name" value="De-COase2_pyr-phos_BS"/>
</dbReference>
<name>A0A9N9E9P7_9GLOM</name>
<dbReference type="InterPro" id="IPR029066">
    <property type="entry name" value="PLP-binding_barrel"/>
</dbReference>
<dbReference type="Gene3D" id="2.40.37.10">
    <property type="entry name" value="Lyase, Ornithine Decarboxylase, Chain A, domain 1"/>
    <property type="match status" value="1"/>
</dbReference>
<dbReference type="OrthoDB" id="5034579at2759"/>
<dbReference type="Proteomes" id="UP000789570">
    <property type="component" value="Unassembled WGS sequence"/>
</dbReference>
<dbReference type="GO" id="GO:0005737">
    <property type="term" value="C:cytoplasm"/>
    <property type="evidence" value="ECO:0007669"/>
    <property type="project" value="TreeGrafter"/>
</dbReference>